<proteinExistence type="inferred from homology"/>
<accession>A0ABW3Q6Q5</accession>
<feature type="domain" description="CusB-like barrel-sandwich hybrid" evidence="7">
    <location>
        <begin position="132"/>
        <end position="256"/>
    </location>
</feature>
<dbReference type="EMBL" id="JBHTLP010000003">
    <property type="protein sequence ID" value="MFD1140842.1"/>
    <property type="molecule type" value="Genomic_DNA"/>
</dbReference>
<dbReference type="InterPro" id="IPR058791">
    <property type="entry name" value="3HB_CusB"/>
</dbReference>
<dbReference type="InterPro" id="IPR058649">
    <property type="entry name" value="CzcB_C"/>
</dbReference>
<evidence type="ECO:0000259" key="8">
    <source>
        <dbReference type="Pfam" id="PF25954"/>
    </source>
</evidence>
<evidence type="ECO:0000313" key="11">
    <source>
        <dbReference type="Proteomes" id="UP001597116"/>
    </source>
</evidence>
<evidence type="ECO:0000259" key="9">
    <source>
        <dbReference type="Pfam" id="PF25975"/>
    </source>
</evidence>
<protein>
    <submittedName>
        <fullName evidence="10">Efflux RND transporter periplasmic adaptor subunit</fullName>
    </submittedName>
</protein>
<feature type="domain" description="CzcB-like C-terminal circularly permuted SH3-like" evidence="9">
    <location>
        <begin position="343"/>
        <end position="403"/>
    </location>
</feature>
<feature type="compositionally biased region" description="Basic and acidic residues" evidence="3">
    <location>
        <begin position="425"/>
        <end position="435"/>
    </location>
</feature>
<dbReference type="NCBIfam" id="TIGR01730">
    <property type="entry name" value="RND_mfp"/>
    <property type="match status" value="1"/>
</dbReference>
<evidence type="ECO:0000259" key="7">
    <source>
        <dbReference type="Pfam" id="PF25919"/>
    </source>
</evidence>
<dbReference type="InterPro" id="IPR006143">
    <property type="entry name" value="RND_pump_MFP"/>
</dbReference>
<evidence type="ECO:0000259" key="6">
    <source>
        <dbReference type="Pfam" id="PF25869"/>
    </source>
</evidence>
<keyword evidence="11" id="KW-1185">Reference proteome</keyword>
<evidence type="ECO:0000256" key="3">
    <source>
        <dbReference type="SAM" id="MobiDB-lite"/>
    </source>
</evidence>
<reference evidence="11" key="1">
    <citation type="journal article" date="2019" name="Int. J. Syst. Evol. Microbiol.">
        <title>The Global Catalogue of Microorganisms (GCM) 10K type strain sequencing project: providing services to taxonomists for standard genome sequencing and annotation.</title>
        <authorList>
            <consortium name="The Broad Institute Genomics Platform"/>
            <consortium name="The Broad Institute Genome Sequencing Center for Infectious Disease"/>
            <person name="Wu L."/>
            <person name="Ma J."/>
        </authorList>
    </citation>
    <scope>NUCLEOTIDE SEQUENCE [LARGE SCALE GENOMIC DNA]</scope>
    <source>
        <strain evidence="11">CCUG 55608</strain>
    </source>
</reference>
<dbReference type="InterPro" id="IPR045800">
    <property type="entry name" value="HMBD"/>
</dbReference>
<organism evidence="10 11">
    <name type="scientific">Larkinella insperata</name>
    <dbReference type="NCBI Taxonomy" id="332158"/>
    <lineage>
        <taxon>Bacteria</taxon>
        <taxon>Pseudomonadati</taxon>
        <taxon>Bacteroidota</taxon>
        <taxon>Cytophagia</taxon>
        <taxon>Cytophagales</taxon>
        <taxon>Spirosomataceae</taxon>
        <taxon>Larkinella</taxon>
    </lineage>
</organism>
<dbReference type="Pfam" id="PF25975">
    <property type="entry name" value="CzcB_C"/>
    <property type="match status" value="1"/>
</dbReference>
<dbReference type="Pfam" id="PF25919">
    <property type="entry name" value="BSH_CusB"/>
    <property type="match status" value="1"/>
</dbReference>
<dbReference type="PANTHER" id="PTHR30097">
    <property type="entry name" value="CATION EFFLUX SYSTEM PROTEIN CUSB"/>
    <property type="match status" value="1"/>
</dbReference>
<comment type="similarity">
    <text evidence="1">Belongs to the membrane fusion protein (MFP) (TC 8.A.1) family.</text>
</comment>
<dbReference type="Pfam" id="PF25954">
    <property type="entry name" value="Beta-barrel_RND_2"/>
    <property type="match status" value="1"/>
</dbReference>
<dbReference type="SUPFAM" id="SSF111369">
    <property type="entry name" value="HlyD-like secretion proteins"/>
    <property type="match status" value="1"/>
</dbReference>
<dbReference type="Pfam" id="PF25869">
    <property type="entry name" value="3HB_CusB"/>
    <property type="match status" value="1"/>
</dbReference>
<dbReference type="InterPro" id="IPR058790">
    <property type="entry name" value="BSH_CusB"/>
</dbReference>
<sequence>MIRRWIYGAAALLTLLNAACRSTEEKDGQDSDSTVVKTDSHSGHNHAVQPEGGSSFTCPMHPQIVQSQPGSCPICAMDLVPVVKTGSKATEVMLSASQRQLANIRVRPVTSGTIGNTTVLNARLVADQQRTNVISSRIAGRLERLYIKEIGQPVRKGQLLYELYSESLLTYQQEYLVALKQEQELGKAEARYGQFLQAAQQRLKLYGMTDALIRQLAQRGTVQPRIPFLAPASGTVTEIAASEGQYVGEGSLLYRLVDLSHLWVEADLYAGEADWLTVGSRVQVQIAGYESEPLTARVSFINPEYKAGSQILTVRAELINPAGRFQPGMQARLLAQHGRQQSITLPVDAVIRDQRGTHVYVQTTDSTFQPRRVETGLETADQVAITGGLKGDENVVVSGAYLLYSEIILKKGVNPLVAITAENKTEQVSPRRQDASVEPPNLSTSAPQAFQHQLTALYEQSLRLTESLIASDPAKARAEAAAARKTLEAINRKQLPGSAHQDWMKQLSRMQTALSSLAATADLEKQRSAYAQFSDGLYHSIKMFGIEDKPVFRQFCPMAQNNQGGYWLSDKKAIRNPYFGEQMLTCGETKEEIR</sequence>
<dbReference type="InterPro" id="IPR058792">
    <property type="entry name" value="Beta-barrel_RND_2"/>
</dbReference>
<evidence type="ECO:0000256" key="2">
    <source>
        <dbReference type="ARBA" id="ARBA00022448"/>
    </source>
</evidence>
<feature type="domain" description="CusB-like three alpha-helical bundle" evidence="6">
    <location>
        <begin position="168"/>
        <end position="224"/>
    </location>
</feature>
<dbReference type="Gene3D" id="2.40.30.170">
    <property type="match status" value="1"/>
</dbReference>
<gene>
    <name evidence="10" type="ORF">ACFQ4C_06970</name>
</gene>
<evidence type="ECO:0000256" key="1">
    <source>
        <dbReference type="ARBA" id="ARBA00009477"/>
    </source>
</evidence>
<feature type="domain" description="CusB-like beta-barrel" evidence="8">
    <location>
        <begin position="262"/>
        <end position="333"/>
    </location>
</feature>
<evidence type="ECO:0000259" key="5">
    <source>
        <dbReference type="Pfam" id="PF19335"/>
    </source>
</evidence>
<name>A0ABW3Q6Q5_9BACT</name>
<dbReference type="Gene3D" id="6.10.140.730">
    <property type="match status" value="1"/>
</dbReference>
<dbReference type="Pfam" id="PF19335">
    <property type="entry name" value="HMBD"/>
    <property type="match status" value="1"/>
</dbReference>
<evidence type="ECO:0000313" key="10">
    <source>
        <dbReference type="EMBL" id="MFD1140842.1"/>
    </source>
</evidence>
<feature type="region of interest" description="Disordered" evidence="3">
    <location>
        <begin position="24"/>
        <end position="62"/>
    </location>
</feature>
<dbReference type="Gene3D" id="2.40.420.20">
    <property type="match status" value="1"/>
</dbReference>
<dbReference type="PANTHER" id="PTHR30097:SF15">
    <property type="entry name" value="CATION EFFLUX SYSTEM PROTEIN CUSB"/>
    <property type="match status" value="1"/>
</dbReference>
<dbReference type="InterPro" id="IPR051909">
    <property type="entry name" value="MFP_Cation_Efflux"/>
</dbReference>
<dbReference type="Proteomes" id="UP001597116">
    <property type="component" value="Unassembled WGS sequence"/>
</dbReference>
<evidence type="ECO:0000259" key="4">
    <source>
        <dbReference type="Pfam" id="PF11827"/>
    </source>
</evidence>
<dbReference type="Pfam" id="PF11827">
    <property type="entry name" value="DUF3347"/>
    <property type="match status" value="1"/>
</dbReference>
<comment type="caution">
    <text evidence="10">The sequence shown here is derived from an EMBL/GenBank/DDBJ whole genome shotgun (WGS) entry which is preliminary data.</text>
</comment>
<dbReference type="RefSeq" id="WP_379883951.1">
    <property type="nucleotide sequence ID" value="NZ_JBHTLP010000003.1"/>
</dbReference>
<dbReference type="InterPro" id="IPR021782">
    <property type="entry name" value="DUF3347"/>
</dbReference>
<feature type="domain" description="DUF3347" evidence="4">
    <location>
        <begin position="459"/>
        <end position="548"/>
    </location>
</feature>
<feature type="region of interest" description="Disordered" evidence="3">
    <location>
        <begin position="425"/>
        <end position="445"/>
    </location>
</feature>
<feature type="domain" description="Heavy metal binding" evidence="5">
    <location>
        <begin position="57"/>
        <end position="82"/>
    </location>
</feature>
<keyword evidence="2" id="KW-0813">Transport</keyword>